<evidence type="ECO:0000256" key="2">
    <source>
        <dbReference type="ARBA" id="ARBA00022448"/>
    </source>
</evidence>
<dbReference type="PROSITE" id="PS52016">
    <property type="entry name" value="TONB_DEPENDENT_REC_3"/>
    <property type="match status" value="1"/>
</dbReference>
<dbReference type="Pfam" id="PF00593">
    <property type="entry name" value="TonB_dep_Rec_b-barrel"/>
    <property type="match status" value="1"/>
</dbReference>
<evidence type="ECO:0000256" key="5">
    <source>
        <dbReference type="ARBA" id="ARBA00023077"/>
    </source>
</evidence>
<dbReference type="InterPro" id="IPR012910">
    <property type="entry name" value="Plug_dom"/>
</dbReference>
<dbReference type="InterPro" id="IPR037066">
    <property type="entry name" value="Plug_dom_sf"/>
</dbReference>
<feature type="domain" description="TonB-dependent receptor plug" evidence="12">
    <location>
        <begin position="119"/>
        <end position="224"/>
    </location>
</feature>
<gene>
    <name evidence="13" type="ORF">SAMN05192529_11637</name>
</gene>
<dbReference type="Proteomes" id="UP000199041">
    <property type="component" value="Unassembled WGS sequence"/>
</dbReference>
<dbReference type="FunFam" id="2.170.130.10:FF:000008">
    <property type="entry name" value="SusC/RagA family TonB-linked outer membrane protein"/>
    <property type="match status" value="1"/>
</dbReference>
<evidence type="ECO:0000256" key="8">
    <source>
        <dbReference type="PROSITE-ProRule" id="PRU01360"/>
    </source>
</evidence>
<keyword evidence="10" id="KW-0732">Signal</keyword>
<dbReference type="Gene3D" id="2.170.130.10">
    <property type="entry name" value="TonB-dependent receptor, plug domain"/>
    <property type="match status" value="1"/>
</dbReference>
<dbReference type="SUPFAM" id="SSF56935">
    <property type="entry name" value="Porins"/>
    <property type="match status" value="1"/>
</dbReference>
<evidence type="ECO:0000259" key="12">
    <source>
        <dbReference type="Pfam" id="PF07715"/>
    </source>
</evidence>
<dbReference type="GO" id="GO:0009279">
    <property type="term" value="C:cell outer membrane"/>
    <property type="evidence" value="ECO:0007669"/>
    <property type="project" value="UniProtKB-SubCell"/>
</dbReference>
<comment type="subcellular location">
    <subcellularLocation>
        <location evidence="1 8">Cell outer membrane</location>
        <topology evidence="1 8">Multi-pass membrane protein</topology>
    </subcellularLocation>
</comment>
<evidence type="ECO:0000256" key="6">
    <source>
        <dbReference type="ARBA" id="ARBA00023136"/>
    </source>
</evidence>
<keyword evidence="6 8" id="KW-0472">Membrane</keyword>
<evidence type="ECO:0000313" key="14">
    <source>
        <dbReference type="Proteomes" id="UP000199041"/>
    </source>
</evidence>
<dbReference type="InterPro" id="IPR000531">
    <property type="entry name" value="Beta-barrel_TonB"/>
</dbReference>
<dbReference type="EMBL" id="FNQY01000016">
    <property type="protein sequence ID" value="SEA38636.1"/>
    <property type="molecule type" value="Genomic_DNA"/>
</dbReference>
<dbReference type="AlphaFoldDB" id="A0A1H4ARZ7"/>
<dbReference type="InterPro" id="IPR023996">
    <property type="entry name" value="TonB-dep_OMP_SusC/RagA"/>
</dbReference>
<keyword evidence="14" id="KW-1185">Reference proteome</keyword>
<dbReference type="InterPro" id="IPR036942">
    <property type="entry name" value="Beta-barrel_TonB_sf"/>
</dbReference>
<proteinExistence type="inferred from homology"/>
<evidence type="ECO:0000256" key="10">
    <source>
        <dbReference type="SAM" id="SignalP"/>
    </source>
</evidence>
<keyword evidence="2 8" id="KW-0813">Transport</keyword>
<evidence type="ECO:0000256" key="3">
    <source>
        <dbReference type="ARBA" id="ARBA00022452"/>
    </source>
</evidence>
<dbReference type="InterPro" id="IPR008969">
    <property type="entry name" value="CarboxyPept-like_regulatory"/>
</dbReference>
<comment type="similarity">
    <text evidence="8 9">Belongs to the TonB-dependent receptor family.</text>
</comment>
<dbReference type="SUPFAM" id="SSF49464">
    <property type="entry name" value="Carboxypeptidase regulatory domain-like"/>
    <property type="match status" value="1"/>
</dbReference>
<dbReference type="Pfam" id="PF07715">
    <property type="entry name" value="Plug"/>
    <property type="match status" value="1"/>
</dbReference>
<feature type="domain" description="TonB-dependent receptor-like beta-barrel" evidence="11">
    <location>
        <begin position="423"/>
        <end position="823"/>
    </location>
</feature>
<dbReference type="RefSeq" id="WP_211481846.1">
    <property type="nucleotide sequence ID" value="NZ_FNQY01000016.1"/>
</dbReference>
<dbReference type="Pfam" id="PF13715">
    <property type="entry name" value="CarbopepD_reg_2"/>
    <property type="match status" value="1"/>
</dbReference>
<keyword evidence="3 8" id="KW-1134">Transmembrane beta strand</keyword>
<dbReference type="NCBIfam" id="TIGR04057">
    <property type="entry name" value="SusC_RagA_signa"/>
    <property type="match status" value="1"/>
</dbReference>
<keyword evidence="7 8" id="KW-0998">Cell outer membrane</keyword>
<dbReference type="STRING" id="551991.SAMN05192529_11637"/>
<dbReference type="NCBIfam" id="TIGR04056">
    <property type="entry name" value="OMP_RagA_SusC"/>
    <property type="match status" value="1"/>
</dbReference>
<keyword evidence="4 8" id="KW-0812">Transmembrane</keyword>
<dbReference type="Gene3D" id="2.40.170.20">
    <property type="entry name" value="TonB-dependent receptor, beta-barrel domain"/>
    <property type="match status" value="1"/>
</dbReference>
<keyword evidence="5 9" id="KW-0798">TonB box</keyword>
<feature type="chain" id="PRO_5011467751" evidence="10">
    <location>
        <begin position="20"/>
        <end position="1079"/>
    </location>
</feature>
<evidence type="ECO:0000259" key="11">
    <source>
        <dbReference type="Pfam" id="PF00593"/>
    </source>
</evidence>
<evidence type="ECO:0000256" key="4">
    <source>
        <dbReference type="ARBA" id="ARBA00022692"/>
    </source>
</evidence>
<reference evidence="13 14" key="1">
    <citation type="submission" date="2016-10" db="EMBL/GenBank/DDBJ databases">
        <authorList>
            <person name="de Groot N.N."/>
        </authorList>
    </citation>
    <scope>NUCLEOTIDE SEQUENCE [LARGE SCALE GENOMIC DNA]</scope>
    <source>
        <strain evidence="13 14">Vu-144</strain>
    </source>
</reference>
<dbReference type="InterPro" id="IPR023997">
    <property type="entry name" value="TonB-dep_OMP_SusC/RagA_CS"/>
</dbReference>
<evidence type="ECO:0000256" key="1">
    <source>
        <dbReference type="ARBA" id="ARBA00004571"/>
    </source>
</evidence>
<feature type="signal peptide" evidence="10">
    <location>
        <begin position="1"/>
        <end position="19"/>
    </location>
</feature>
<name>A0A1H4ARZ7_9BACT</name>
<evidence type="ECO:0000313" key="13">
    <source>
        <dbReference type="EMBL" id="SEA38636.1"/>
    </source>
</evidence>
<protein>
    <submittedName>
        <fullName evidence="13">TonB-linked outer membrane protein, SusC/RagA family</fullName>
    </submittedName>
</protein>
<sequence length="1079" mass="119095">MKHVFVFLMAIVFCLSAFAQTITGSVVNEKGTPLEGVTIKAKRTDGQVLKGTISNILGKFYLKYSSDNRPQTLSFSMAGYVFTERTLESGMDSIKVVLKEDENALNDVVVIGYGTVERKDLTGSVVSVSEEALKDLPATSALQAIQGRLAGVNVTVTEGSPDAEINVRVRGGGSITQDNSPLYIVDGFQVPNINDIAPQDIKTIDVLKDAASTAIYGAQGANGVILITTISGTAGRSDITFNNYTALSNVYRLADVLSPYEYVYYQREVDPSLSQNSSFIGSYGNWDDIDIYKSKPGINWQDSLFGNTGVQQSYNVGMSGGDKSLTYNLGYTHDDEDFVMLNSHYKRDYFSAKINKKISNKLSVDFNTRMYNTVITGPSVSSGKKLRDAVKYAPVRSLTNPGLGGLGSDEDASSAEALSALNDPIYNVVNEYKKQTRFNSSFNLGVTWKILKNLSFSSKGAYAFVKNNTDDIYLNKTGASSAYGGQPVADRTDQKGSMWSVSNVLNYNLNLEGGKHRITALVGQEMSNSQTDQTALSSKFFPIDFSASDVLAMWNYGTPDPTYTTIGEPSRLSSFFSRINYTLDDKYILTLIGRADGKNVFAPGHQWGFFPGVAGAWRLSQENFMKGTKGWLNDAKVRLSYGEVGNARVGSYWRQQYTFITGTNKLIYFDDDPQSALRTATTLKNENLTWESTTSANLGLDVSLFKNRVNFTMDLYNNTTKNLILNVDLPSNSGYTTQYQNIGSTRNKGLELTLNGNIVNTKDFSLSASFNIAFNRNTVLELNGSDEMIVSSGWGVNIGSDDYRAIVGQPVGLMYGYVSDGFYSFDDFEYSTDLKRWVIKPGVADDSKVLDRSGNYFGPGHIKLKKLGSTQEGDYYINADDDRRVIGNAQPKHTGGFSFNATYKGFDLTTMFNWSYGNDIYNADKIDYTSYALSKKYQNVSSLMSLKNRFTTIDPATGANIMFGDNANPELFEQLNKNAKIWNPMGANSSILTDWAIEDGSFLRLSNVTLGYTLPANISKRFLMSNLRFYVAGYNIFVLTHYSGQDPEVSTRNNPLTQGVDYSAYPKARKIIFGLNIKF</sequence>
<organism evidence="13 14">
    <name type="scientific">Arachidicoccus rhizosphaerae</name>
    <dbReference type="NCBI Taxonomy" id="551991"/>
    <lineage>
        <taxon>Bacteria</taxon>
        <taxon>Pseudomonadati</taxon>
        <taxon>Bacteroidota</taxon>
        <taxon>Chitinophagia</taxon>
        <taxon>Chitinophagales</taxon>
        <taxon>Chitinophagaceae</taxon>
        <taxon>Arachidicoccus</taxon>
    </lineage>
</organism>
<evidence type="ECO:0000256" key="9">
    <source>
        <dbReference type="RuleBase" id="RU003357"/>
    </source>
</evidence>
<accession>A0A1H4ARZ7</accession>
<dbReference type="InterPro" id="IPR039426">
    <property type="entry name" value="TonB-dep_rcpt-like"/>
</dbReference>
<evidence type="ECO:0000256" key="7">
    <source>
        <dbReference type="ARBA" id="ARBA00023237"/>
    </source>
</evidence>